<sequence length="282" mass="32029">MKTLLIPVDLTATTDNAVNFGAAWSKTYHYTRIILLKTFYHTIFDPIVMAAEYAPVSQDFRQQEREEAMEQLEALQQRLSNLVGPDISVMTAISEAPLLRAVMEMIKNEQPEMVLLGSNNYQQSTGSIVADNVVSIAKASPVRVLIVPAGYTYQPVQHALVPVDLKALHNLDKLTKLRASPAWHDTKLMVLNVDPSESYRESNGVFRQDEEDLHNYLQDFHHVLYYRNDQNIIDGIMNFSRDHTYQLIIALPGKHSFLYSLTHKSISAAIYRNALEPVMLLK</sequence>
<dbReference type="Proteomes" id="UP000324611">
    <property type="component" value="Unassembled WGS sequence"/>
</dbReference>
<gene>
    <name evidence="2" type="ORF">F0L74_27430</name>
</gene>
<dbReference type="Pfam" id="PF00582">
    <property type="entry name" value="Usp"/>
    <property type="match status" value="1"/>
</dbReference>
<dbReference type="SUPFAM" id="SSF52402">
    <property type="entry name" value="Adenine nucleotide alpha hydrolases-like"/>
    <property type="match status" value="2"/>
</dbReference>
<organism evidence="2 3">
    <name type="scientific">Chitinophaga agrisoli</name>
    <dbReference type="NCBI Taxonomy" id="2607653"/>
    <lineage>
        <taxon>Bacteria</taxon>
        <taxon>Pseudomonadati</taxon>
        <taxon>Bacteroidota</taxon>
        <taxon>Chitinophagia</taxon>
        <taxon>Chitinophagales</taxon>
        <taxon>Chitinophagaceae</taxon>
        <taxon>Chitinophaga</taxon>
    </lineage>
</organism>
<dbReference type="RefSeq" id="WP_149841098.1">
    <property type="nucleotide sequence ID" value="NZ_VUOC01000004.1"/>
</dbReference>
<feature type="domain" description="UspA" evidence="1">
    <location>
        <begin position="1"/>
        <end position="148"/>
    </location>
</feature>
<reference evidence="2 3" key="1">
    <citation type="submission" date="2019-09" db="EMBL/GenBank/DDBJ databases">
        <title>Chitinophaga ginsengihumi sp. nov., isolated from soil of ginseng rhizosphere.</title>
        <authorList>
            <person name="Lee J."/>
        </authorList>
    </citation>
    <scope>NUCLEOTIDE SEQUENCE [LARGE SCALE GENOMIC DNA]</scope>
    <source>
        <strain evidence="2 3">BN140078</strain>
    </source>
</reference>
<protein>
    <recommendedName>
        <fullName evidence="1">UspA domain-containing protein</fullName>
    </recommendedName>
</protein>
<proteinExistence type="predicted"/>
<dbReference type="AlphaFoldDB" id="A0A5B2VLG8"/>
<dbReference type="Gene3D" id="3.40.50.12370">
    <property type="match status" value="1"/>
</dbReference>
<dbReference type="EMBL" id="VUOC01000004">
    <property type="protein sequence ID" value="KAA2239921.1"/>
    <property type="molecule type" value="Genomic_DNA"/>
</dbReference>
<accession>A0A5B2VLG8</accession>
<comment type="caution">
    <text evidence="2">The sequence shown here is derived from an EMBL/GenBank/DDBJ whole genome shotgun (WGS) entry which is preliminary data.</text>
</comment>
<dbReference type="InterPro" id="IPR006016">
    <property type="entry name" value="UspA"/>
</dbReference>
<evidence type="ECO:0000313" key="2">
    <source>
        <dbReference type="EMBL" id="KAA2239921.1"/>
    </source>
</evidence>
<evidence type="ECO:0000259" key="1">
    <source>
        <dbReference type="Pfam" id="PF00582"/>
    </source>
</evidence>
<evidence type="ECO:0000313" key="3">
    <source>
        <dbReference type="Proteomes" id="UP000324611"/>
    </source>
</evidence>
<name>A0A5B2VLG8_9BACT</name>
<reference evidence="2 3" key="2">
    <citation type="submission" date="2019-09" db="EMBL/GenBank/DDBJ databases">
        <authorList>
            <person name="Jin C."/>
        </authorList>
    </citation>
    <scope>NUCLEOTIDE SEQUENCE [LARGE SCALE GENOMIC DNA]</scope>
    <source>
        <strain evidence="2 3">BN140078</strain>
    </source>
</reference>
<keyword evidence="3" id="KW-1185">Reference proteome</keyword>